<dbReference type="Pfam" id="PF08892">
    <property type="entry name" value="YqcI_YcgG"/>
    <property type="match status" value="1"/>
</dbReference>
<dbReference type="OrthoDB" id="112290at2"/>
<dbReference type="Proteomes" id="UP000490800">
    <property type="component" value="Unassembled WGS sequence"/>
</dbReference>
<accession>A0A7X3FEW5</accession>
<feature type="region of interest" description="Disordered" evidence="1">
    <location>
        <begin position="233"/>
        <end position="255"/>
    </location>
</feature>
<reference evidence="2 3" key="1">
    <citation type="journal article" date="2019" name="Microorganisms">
        <title>Paenibacillus lutrae sp. nov., A Chitinolytic Species Isolated from A River Otter in Castril Natural Park, Granada, Spain.</title>
        <authorList>
            <person name="Rodriguez M."/>
            <person name="Reina J.C."/>
            <person name="Bejar V."/>
            <person name="Llamas I."/>
        </authorList>
    </citation>
    <scope>NUCLEOTIDE SEQUENCE [LARGE SCALE GENOMIC DNA]</scope>
    <source>
        <strain evidence="2 3">N10</strain>
    </source>
</reference>
<dbReference type="RefSeq" id="WP_157332491.1">
    <property type="nucleotide sequence ID" value="NZ_RHLK01000001.1"/>
</dbReference>
<name>A0A7X3FEW5_9BACL</name>
<evidence type="ECO:0000313" key="2">
    <source>
        <dbReference type="EMBL" id="MVO98364.1"/>
    </source>
</evidence>
<evidence type="ECO:0008006" key="4">
    <source>
        <dbReference type="Google" id="ProtNLM"/>
    </source>
</evidence>
<dbReference type="PANTHER" id="PTHR40045">
    <property type="entry name" value="YCGG FAMILY PROTEIN"/>
    <property type="match status" value="1"/>
</dbReference>
<sequence length="255" mass="29649">MPGLMTKRWLDEHLPELPDWQQQAFTDFGSRIADPGKTYPCILGRQGHLTNNLRYGFAADPRSQEAADDIGSLLSQYNKVSRDTGPYASLVVFFETPEPLLRKTAVEDYEKLFWALLRQVHEKDPIPWKEGISQNPEHYTWEFCYGGEPYFAFCATPAHEVRLSRRASCFLIAFQPRWIFEKLNDSTALGRKIQKLIRGKLSAYDSIPAHPSLKWYGREDNLEWKQYFLREDESSPSQCPFRHVWNPSKDAEKQS</sequence>
<evidence type="ECO:0000313" key="3">
    <source>
        <dbReference type="Proteomes" id="UP000490800"/>
    </source>
</evidence>
<dbReference type="PANTHER" id="PTHR40045:SF1">
    <property type="entry name" value="YQCI_YCGG FAMILY PROTEIN"/>
    <property type="match status" value="1"/>
</dbReference>
<proteinExistence type="predicted"/>
<dbReference type="EMBL" id="RHLK01000001">
    <property type="protein sequence ID" value="MVO98364.1"/>
    <property type="molecule type" value="Genomic_DNA"/>
</dbReference>
<dbReference type="AlphaFoldDB" id="A0A7X3FEW5"/>
<gene>
    <name evidence="2" type="ORF">EDM21_02225</name>
</gene>
<protein>
    <recommendedName>
        <fullName evidence="4">YqcI/YcgG family protein</fullName>
    </recommendedName>
</protein>
<organism evidence="2 3">
    <name type="scientific">Paenibacillus lutrae</name>
    <dbReference type="NCBI Taxonomy" id="2078573"/>
    <lineage>
        <taxon>Bacteria</taxon>
        <taxon>Bacillati</taxon>
        <taxon>Bacillota</taxon>
        <taxon>Bacilli</taxon>
        <taxon>Bacillales</taxon>
        <taxon>Paenibacillaceae</taxon>
        <taxon>Paenibacillus</taxon>
    </lineage>
</organism>
<keyword evidence="3" id="KW-1185">Reference proteome</keyword>
<comment type="caution">
    <text evidence="2">The sequence shown here is derived from an EMBL/GenBank/DDBJ whole genome shotgun (WGS) entry which is preliminary data.</text>
</comment>
<dbReference type="InterPro" id="IPR014988">
    <property type="entry name" value="Uncharacterised_YqcI/YcgG"/>
</dbReference>
<evidence type="ECO:0000256" key="1">
    <source>
        <dbReference type="SAM" id="MobiDB-lite"/>
    </source>
</evidence>